<name>A0A1Z8B932_9FLAO</name>
<feature type="transmembrane region" description="Helical" evidence="1">
    <location>
        <begin position="259"/>
        <end position="277"/>
    </location>
</feature>
<keyword evidence="1" id="KW-0812">Transmembrane</keyword>
<feature type="transmembrane region" description="Helical" evidence="1">
    <location>
        <begin position="142"/>
        <end position="160"/>
    </location>
</feature>
<dbReference type="PANTHER" id="PTHR16214">
    <property type="entry name" value="TRANSMEMBRANE PROTEIN 260"/>
    <property type="match status" value="1"/>
</dbReference>
<proteinExistence type="predicted"/>
<dbReference type="EMBL" id="MAAX01000048">
    <property type="protein sequence ID" value="OUS19069.1"/>
    <property type="molecule type" value="Genomic_DNA"/>
</dbReference>
<keyword evidence="1" id="KW-0472">Membrane</keyword>
<keyword evidence="1" id="KW-1133">Transmembrane helix</keyword>
<dbReference type="InterPro" id="IPR021280">
    <property type="entry name" value="TMEM260-like"/>
</dbReference>
<evidence type="ECO:0000313" key="3">
    <source>
        <dbReference type="Proteomes" id="UP000196102"/>
    </source>
</evidence>
<feature type="transmembrane region" description="Helical" evidence="1">
    <location>
        <begin position="114"/>
        <end position="130"/>
    </location>
</feature>
<feature type="transmembrane region" description="Helical" evidence="1">
    <location>
        <begin position="172"/>
        <end position="203"/>
    </location>
</feature>
<comment type="caution">
    <text evidence="2">The sequence shown here is derived from an EMBL/GenBank/DDBJ whole genome shotgun (WGS) entry which is preliminary data.</text>
</comment>
<feature type="transmembrane region" description="Helical" evidence="1">
    <location>
        <begin position="209"/>
        <end position="228"/>
    </location>
</feature>
<feature type="transmembrane region" description="Helical" evidence="1">
    <location>
        <begin position="12"/>
        <end position="28"/>
    </location>
</feature>
<feature type="transmembrane region" description="Helical" evidence="1">
    <location>
        <begin position="284"/>
        <end position="305"/>
    </location>
</feature>
<reference evidence="3" key="1">
    <citation type="journal article" date="2017" name="Proc. Natl. Acad. Sci. U.S.A.">
        <title>Simulation of Deepwater Horizon oil plume reveals substrate specialization within a complex community of hydrocarbon-degraders.</title>
        <authorList>
            <person name="Hu P."/>
            <person name="Dubinsky E.A."/>
            <person name="Probst A.J."/>
            <person name="Wang J."/>
            <person name="Sieber C.M.K."/>
            <person name="Tom L.M."/>
            <person name="Gardinali P."/>
            <person name="Banfield J.F."/>
            <person name="Atlas R.M."/>
            <person name="Andersen G.L."/>
        </authorList>
    </citation>
    <scope>NUCLEOTIDE SEQUENCE [LARGE SCALE GENOMIC DNA]</scope>
</reference>
<feature type="transmembrane region" description="Helical" evidence="1">
    <location>
        <begin position="601"/>
        <end position="622"/>
    </location>
</feature>
<evidence type="ECO:0000256" key="1">
    <source>
        <dbReference type="SAM" id="Phobius"/>
    </source>
</evidence>
<gene>
    <name evidence="2" type="ORF">A9Q93_02910</name>
</gene>
<dbReference type="RefSeq" id="WP_303685888.1">
    <property type="nucleotide sequence ID" value="NZ_CAJXYO010000006.1"/>
</dbReference>
<feature type="transmembrane region" description="Helical" evidence="1">
    <location>
        <begin position="75"/>
        <end position="102"/>
    </location>
</feature>
<organism evidence="2 3">
    <name type="scientific">Nonlabens dokdonensis</name>
    <dbReference type="NCBI Taxonomy" id="328515"/>
    <lineage>
        <taxon>Bacteria</taxon>
        <taxon>Pseudomonadati</taxon>
        <taxon>Bacteroidota</taxon>
        <taxon>Flavobacteriia</taxon>
        <taxon>Flavobacteriales</taxon>
        <taxon>Flavobacteriaceae</taxon>
        <taxon>Nonlabens</taxon>
    </lineage>
</organism>
<dbReference type="Pfam" id="PF11028">
    <property type="entry name" value="TMEM260-like"/>
    <property type="match status" value="1"/>
</dbReference>
<dbReference type="InterPro" id="IPR052724">
    <property type="entry name" value="GT117_domain-containing"/>
</dbReference>
<sequence>MKLNYAQLNKIIGWAVFAIALFIFWSTVEPTVSYWDAGEYIATSSKLEVGHPPGAPLYQMMGAAFSIFAMDATDIAYTVNLLAVFSSAFTILFMFWSLTLLLKRHLLKDRANDVMILGAAAIGSLAYAVTDSFWFNAVEAEVYAPAALLMSAMFYIGLLWERDMFLPRGNRWLILISFIVGLSFGIHFMGILTIPAIGLLWYFKHYKSITPFNFIVANIAVVAVLLFVFKLLLPYTLSIFGYLEVFFVNDIGLPFNSGTIIALLLVVGLFVFLISLSRKRNLPLLNTITLCIMFVLVGFSSWTMLPIRANAGTPINENRPEDARALLAYYNREQYPSPGLFYGESFTDMYAGYNPDDPDTEDNEAFKDEKPKYEKDYKLGKYVIVNNYKDAIPNTNDRHKGFFPRMTDPSRASNYIDFMGGLDYTIKPGFENNQELLSVLDDYERRLQRGTIDSEEYVEVLVSLREAVDIEKPSFLDNFQYMTNYQISYMYMRYFMWNFAGRQNDVQGEWDSYDGNWISGIKFIDEWRLGTQDELSDDMLENKGRNTYFFLPLILGILGAVFHARKDAKSFYVTLILFLFTGLAIIFYLNQSMFQVRERDYAYVGSFLVFSMWIGMGVYAVYDMLRDAMKSKMAQIISLTACFAAAPLLMGYQNWDDHDRSDKYTALASAKKYLDSCLPNALIFTIGDNDTFPLWYAQEVEGYRTDVRIVCTSLLSTDWYMDDMKKKAWDSEPVPSTLPHSKYKYGTRDVLYYADEELIQQRMAELNQNSKLVLPDTMKLDQWMDWVASDKMLTQVQMRNEHYEHTFPSQFISIPVNKEAVLKNGVVPQKDADKIVDEIVININSNAVYKNRLFMLDIINANNWERPIYFSGGAFGDDDYIWMKDYLQLDGCAYRLIPIKSLPEDPRDPFDMGRVDPDYAYKVIKNWDWGNGGSPDIYHDVETRRNSVGYRSNVTRAAEALMKDGQFAKAEELLDIGMKHMPLEHYGNYSMLEPFVSGYYELDKIDKARKLLDGIILKYQDELDHYNALTLQEQENNYSRIQQALVRYNSIAEVPLYYNDQEMIDKHVDAYNAYFEPFVRYLNEAYYIKKDSDIDPEMYPDSLQEMELRDLLDNAVDNVTTAREELPIDTLSED</sequence>
<feature type="transmembrane region" description="Helical" evidence="1">
    <location>
        <begin position="547"/>
        <end position="564"/>
    </location>
</feature>
<evidence type="ECO:0008006" key="4">
    <source>
        <dbReference type="Google" id="ProtNLM"/>
    </source>
</evidence>
<accession>A0A1Z8B932</accession>
<dbReference type="Proteomes" id="UP000196102">
    <property type="component" value="Unassembled WGS sequence"/>
</dbReference>
<feature type="transmembrane region" description="Helical" evidence="1">
    <location>
        <begin position="571"/>
        <end position="589"/>
    </location>
</feature>
<dbReference type="PANTHER" id="PTHR16214:SF3">
    <property type="entry name" value="TRANSMEMBRANE PROTEIN 260"/>
    <property type="match status" value="1"/>
</dbReference>
<feature type="transmembrane region" description="Helical" evidence="1">
    <location>
        <begin position="634"/>
        <end position="652"/>
    </location>
</feature>
<evidence type="ECO:0000313" key="2">
    <source>
        <dbReference type="EMBL" id="OUS19069.1"/>
    </source>
</evidence>
<dbReference type="AlphaFoldDB" id="A0A1Z8B932"/>
<protein>
    <recommendedName>
        <fullName evidence="4">DUF2723 domain-containing protein</fullName>
    </recommendedName>
</protein>